<protein>
    <submittedName>
        <fullName evidence="1">Uncharacterized protein</fullName>
    </submittedName>
</protein>
<keyword evidence="2" id="KW-1185">Reference proteome</keyword>
<evidence type="ECO:0000313" key="1">
    <source>
        <dbReference type="EMBL" id="KAH6928344.1"/>
    </source>
</evidence>
<proteinExistence type="predicted"/>
<evidence type="ECO:0000313" key="2">
    <source>
        <dbReference type="Proteomes" id="UP000821845"/>
    </source>
</evidence>
<organism evidence="1 2">
    <name type="scientific">Hyalomma asiaticum</name>
    <name type="common">Tick</name>
    <dbReference type="NCBI Taxonomy" id="266040"/>
    <lineage>
        <taxon>Eukaryota</taxon>
        <taxon>Metazoa</taxon>
        <taxon>Ecdysozoa</taxon>
        <taxon>Arthropoda</taxon>
        <taxon>Chelicerata</taxon>
        <taxon>Arachnida</taxon>
        <taxon>Acari</taxon>
        <taxon>Parasitiformes</taxon>
        <taxon>Ixodida</taxon>
        <taxon>Ixodoidea</taxon>
        <taxon>Ixodidae</taxon>
        <taxon>Hyalomminae</taxon>
        <taxon>Hyalomma</taxon>
    </lineage>
</organism>
<sequence>MCADGIPLRTNQESYASIEERMQAAADTAVDYAASRVGCYVDAASGKSGAAVASVVDWLGVLSSVATIRSRNTETAEELVIALACLRIEVNFIISDSKTASWIFGKGGISPEAAKVLTSRRKNRKICLSWTLAHTSVPGNEADHELARALCFRFVCAPRFNGLATAARLQPLSMSFGGRHRVQGGLARSSLSQIASSCRRWFGGRHNSRIPGRLAQGIGVGCRDVGDLQRYRVAAFHGIGPTSVPHPYYTADFGGVTENEAISWPPTAAVLLISSVGLFMVSEDISANVWPQNDHGLAESNDFEPPESWSPPSDIRVRTQIPARRQTSPRHRDAVGTSKPTLRSSTPRSDAHHHGPRYADDDGASETAGRVTTAASGARETRERDAVDVDGEHPPKHGCSSALHTYCVKVRDEYYYQPAVNACVMTATDSTVVCNHSGNKFVSHGSCRKNCVDSEVPNEKCFQTATFSKCTRYAARRPPQVVVLRRLELPAVGFPFGRLPIHDGRRRRRGVLQLARVRPVLRTRNSRPASPSPDAPLHATGQGTSAPPTNSGRRHQWLCSP</sequence>
<gene>
    <name evidence="1" type="ORF">HPB50_014780</name>
</gene>
<reference evidence="1" key="1">
    <citation type="submission" date="2020-05" db="EMBL/GenBank/DDBJ databases">
        <title>Large-scale comparative analyses of tick genomes elucidate their genetic diversity and vector capacities.</title>
        <authorList>
            <person name="Jia N."/>
            <person name="Wang J."/>
            <person name="Shi W."/>
            <person name="Du L."/>
            <person name="Sun Y."/>
            <person name="Zhan W."/>
            <person name="Jiang J."/>
            <person name="Wang Q."/>
            <person name="Zhang B."/>
            <person name="Ji P."/>
            <person name="Sakyi L.B."/>
            <person name="Cui X."/>
            <person name="Yuan T."/>
            <person name="Jiang B."/>
            <person name="Yang W."/>
            <person name="Lam T.T.-Y."/>
            <person name="Chang Q."/>
            <person name="Ding S."/>
            <person name="Wang X."/>
            <person name="Zhu J."/>
            <person name="Ruan X."/>
            <person name="Zhao L."/>
            <person name="Wei J."/>
            <person name="Que T."/>
            <person name="Du C."/>
            <person name="Cheng J."/>
            <person name="Dai P."/>
            <person name="Han X."/>
            <person name="Huang E."/>
            <person name="Gao Y."/>
            <person name="Liu J."/>
            <person name="Shao H."/>
            <person name="Ye R."/>
            <person name="Li L."/>
            <person name="Wei W."/>
            <person name="Wang X."/>
            <person name="Wang C."/>
            <person name="Yang T."/>
            <person name="Huo Q."/>
            <person name="Li W."/>
            <person name="Guo W."/>
            <person name="Chen H."/>
            <person name="Zhou L."/>
            <person name="Ni X."/>
            <person name="Tian J."/>
            <person name="Zhou Y."/>
            <person name="Sheng Y."/>
            <person name="Liu T."/>
            <person name="Pan Y."/>
            <person name="Xia L."/>
            <person name="Li J."/>
            <person name="Zhao F."/>
            <person name="Cao W."/>
        </authorList>
    </citation>
    <scope>NUCLEOTIDE SEQUENCE</scope>
    <source>
        <strain evidence="1">Hyas-2018</strain>
    </source>
</reference>
<dbReference type="Proteomes" id="UP000821845">
    <property type="component" value="Chromosome 6"/>
</dbReference>
<dbReference type="EMBL" id="CM023486">
    <property type="protein sequence ID" value="KAH6928344.1"/>
    <property type="molecule type" value="Genomic_DNA"/>
</dbReference>
<accession>A0ACB7S6G2</accession>
<name>A0ACB7S6G2_HYAAI</name>
<comment type="caution">
    <text evidence="1">The sequence shown here is derived from an EMBL/GenBank/DDBJ whole genome shotgun (WGS) entry which is preliminary data.</text>
</comment>